<evidence type="ECO:0000256" key="1">
    <source>
        <dbReference type="ARBA" id="ARBA00008857"/>
    </source>
</evidence>
<dbReference type="InterPro" id="IPR011010">
    <property type="entry name" value="DNA_brk_join_enz"/>
</dbReference>
<keyword evidence="9" id="KW-1185">Reference proteome</keyword>
<dbReference type="EMBL" id="JAGTIS010000005">
    <property type="protein sequence ID" value="MBT8766859.1"/>
    <property type="molecule type" value="Genomic_DNA"/>
</dbReference>
<sequence length="429" mass="48304">MKRSDIKRRPLADTVLATLEPEPTAYREADGNGLYFRVKPNDTKSWELRYKKPDGKWSWHGLGGYPELSGAKAREKAADVRKLLAAGVDPVEHKAATKMADAIAAANTFRTAAEHWYQRKVDDGLADSTLRLMRGYLDNDVLPALGDKPISEVTRKDCADLQASIEARNAPNTRDKVRVALRQIFSQAIARGLCENNPASELLAISTKTPKAKQYPHLLEPELPAFLHSLRNTTSRLPARTATWMCLWTASRPGMVRSAEWSEIDFDNALWTIPADKMKMRRDHVVPLSRQMLDALRDLHRMTGRSRYLFPGIGPKKPVISENTINLTLSKVGYRGKLVGHGSRHTASTLLREHGWLKEHVEAQLAHKEAGVSGVYNQAQYLPQRRAMMQWYADYLDQLAVGITPAQRTEFDRQVNVVEDNVIELIKLA</sequence>
<dbReference type="RefSeq" id="WP_215374457.1">
    <property type="nucleotide sequence ID" value="NZ_JAGTIS010000005.1"/>
</dbReference>
<proteinExistence type="inferred from homology"/>
<comment type="caution">
    <text evidence="8">The sequence shown here is derived from an EMBL/GenBank/DDBJ whole genome shotgun (WGS) entry which is preliminary data.</text>
</comment>
<keyword evidence="3 5" id="KW-0238">DNA-binding</keyword>
<reference evidence="8 9" key="1">
    <citation type="submission" date="2021-04" db="EMBL/GenBank/DDBJ databases">
        <title>Pseudomonas boanensis sp. nov., a bacterium isolated from river water used for household purposes in Boane District, Mozambique.</title>
        <authorList>
            <person name="Nicklasson M."/>
            <person name="Martin-Rodriguez A.J."/>
            <person name="Thorell K."/>
            <person name="Neves L."/>
            <person name="Mussagy A."/>
            <person name="Rydberg H.A."/>
            <person name="Hernroth B."/>
            <person name="Svensson-Stadler L."/>
            <person name="Sjoling A."/>
        </authorList>
    </citation>
    <scope>NUCLEOTIDE SEQUENCE [LARGE SCALE GENOMIC DNA]</scope>
    <source>
        <strain evidence="8 9">DB1</strain>
    </source>
</reference>
<feature type="domain" description="Core-binding (CB)" evidence="7">
    <location>
        <begin position="107"/>
        <end position="189"/>
    </location>
</feature>
<accession>A0ABS5XGN4</accession>
<dbReference type="PANTHER" id="PTHR30629">
    <property type="entry name" value="PROPHAGE INTEGRASE"/>
    <property type="match status" value="1"/>
</dbReference>
<dbReference type="InterPro" id="IPR038488">
    <property type="entry name" value="Integrase_DNA-bd_sf"/>
</dbReference>
<dbReference type="InterPro" id="IPR010998">
    <property type="entry name" value="Integrase_recombinase_N"/>
</dbReference>
<dbReference type="Pfam" id="PF00589">
    <property type="entry name" value="Phage_integrase"/>
    <property type="match status" value="1"/>
</dbReference>
<dbReference type="Pfam" id="PF22022">
    <property type="entry name" value="Phage_int_M"/>
    <property type="match status" value="1"/>
</dbReference>
<keyword evidence="2" id="KW-0229">DNA integration</keyword>
<protein>
    <submittedName>
        <fullName evidence="8">Tyrosine-type recombinase/integrase</fullName>
    </submittedName>
</protein>
<evidence type="ECO:0000313" key="9">
    <source>
        <dbReference type="Proteomes" id="UP001519667"/>
    </source>
</evidence>
<dbReference type="Proteomes" id="UP001519667">
    <property type="component" value="Unassembled WGS sequence"/>
</dbReference>
<dbReference type="PROSITE" id="PS51900">
    <property type="entry name" value="CB"/>
    <property type="match status" value="1"/>
</dbReference>
<organism evidence="8 9">
    <name type="scientific">Metapseudomonas boanensis</name>
    <dbReference type="NCBI Taxonomy" id="2822138"/>
    <lineage>
        <taxon>Bacteria</taxon>
        <taxon>Pseudomonadati</taxon>
        <taxon>Pseudomonadota</taxon>
        <taxon>Gammaproteobacteria</taxon>
        <taxon>Pseudomonadales</taxon>
        <taxon>Pseudomonadaceae</taxon>
        <taxon>Metapseudomonas</taxon>
    </lineage>
</organism>
<dbReference type="InterPro" id="IPR050808">
    <property type="entry name" value="Phage_Integrase"/>
</dbReference>
<dbReference type="PANTHER" id="PTHR30629:SF2">
    <property type="entry name" value="PROPHAGE INTEGRASE INTS-RELATED"/>
    <property type="match status" value="1"/>
</dbReference>
<evidence type="ECO:0000256" key="5">
    <source>
        <dbReference type="PROSITE-ProRule" id="PRU01248"/>
    </source>
</evidence>
<dbReference type="Gene3D" id="1.10.150.130">
    <property type="match status" value="1"/>
</dbReference>
<dbReference type="Gene3D" id="3.30.160.390">
    <property type="entry name" value="Integrase, DNA-binding domain"/>
    <property type="match status" value="1"/>
</dbReference>
<evidence type="ECO:0000256" key="3">
    <source>
        <dbReference type="ARBA" id="ARBA00023125"/>
    </source>
</evidence>
<dbReference type="SUPFAM" id="SSF56349">
    <property type="entry name" value="DNA breaking-rejoining enzymes"/>
    <property type="match status" value="1"/>
</dbReference>
<dbReference type="CDD" id="cd00801">
    <property type="entry name" value="INT_P4_C"/>
    <property type="match status" value="1"/>
</dbReference>
<dbReference type="InterPro" id="IPR044068">
    <property type="entry name" value="CB"/>
</dbReference>
<dbReference type="InterPro" id="IPR025166">
    <property type="entry name" value="Integrase_DNA_bind_dom"/>
</dbReference>
<evidence type="ECO:0000259" key="6">
    <source>
        <dbReference type="PROSITE" id="PS51898"/>
    </source>
</evidence>
<dbReference type="Gene3D" id="1.10.443.10">
    <property type="entry name" value="Intergrase catalytic core"/>
    <property type="match status" value="1"/>
</dbReference>
<gene>
    <name evidence="8" type="ORF">J7302_12115</name>
</gene>
<evidence type="ECO:0000313" key="8">
    <source>
        <dbReference type="EMBL" id="MBT8766859.1"/>
    </source>
</evidence>
<dbReference type="InterPro" id="IPR013762">
    <property type="entry name" value="Integrase-like_cat_sf"/>
</dbReference>
<evidence type="ECO:0000256" key="4">
    <source>
        <dbReference type="ARBA" id="ARBA00023172"/>
    </source>
</evidence>
<evidence type="ECO:0000259" key="7">
    <source>
        <dbReference type="PROSITE" id="PS51900"/>
    </source>
</evidence>
<name>A0ABS5XGN4_9GAMM</name>
<dbReference type="InterPro" id="IPR002104">
    <property type="entry name" value="Integrase_catalytic"/>
</dbReference>
<evidence type="ECO:0000256" key="2">
    <source>
        <dbReference type="ARBA" id="ARBA00022908"/>
    </source>
</evidence>
<dbReference type="PROSITE" id="PS51898">
    <property type="entry name" value="TYR_RECOMBINASE"/>
    <property type="match status" value="1"/>
</dbReference>
<dbReference type="Pfam" id="PF13356">
    <property type="entry name" value="Arm-DNA-bind_3"/>
    <property type="match status" value="1"/>
</dbReference>
<keyword evidence="4" id="KW-0233">DNA recombination</keyword>
<dbReference type="InterPro" id="IPR053876">
    <property type="entry name" value="Phage_int_M"/>
</dbReference>
<comment type="similarity">
    <text evidence="1">Belongs to the 'phage' integrase family.</text>
</comment>
<feature type="domain" description="Tyr recombinase" evidence="6">
    <location>
        <begin position="213"/>
        <end position="389"/>
    </location>
</feature>